<evidence type="ECO:0000313" key="4">
    <source>
        <dbReference type="Proteomes" id="UP000245207"/>
    </source>
</evidence>
<dbReference type="PANTHER" id="PTHR33116">
    <property type="entry name" value="REVERSE TRANSCRIPTASE ZINC-BINDING DOMAIN-CONTAINING PROTEIN-RELATED-RELATED"/>
    <property type="match status" value="1"/>
</dbReference>
<dbReference type="PANTHER" id="PTHR33116:SF78">
    <property type="entry name" value="OS12G0587133 PROTEIN"/>
    <property type="match status" value="1"/>
</dbReference>
<dbReference type="AlphaFoldDB" id="A0A2U1PQV2"/>
<protein>
    <submittedName>
        <fullName evidence="3">Reverse transcriptase domain, Reverse transcriptase zinc-binding domain protein</fullName>
    </submittedName>
</protein>
<comment type="caution">
    <text evidence="3">The sequence shown here is derived from an EMBL/GenBank/DDBJ whole genome shotgun (WGS) entry which is preliminary data.</text>
</comment>
<dbReference type="CDD" id="cd01650">
    <property type="entry name" value="RT_nLTR_like"/>
    <property type="match status" value="1"/>
</dbReference>
<dbReference type="InterPro" id="IPR000477">
    <property type="entry name" value="RT_dom"/>
</dbReference>
<organism evidence="3 4">
    <name type="scientific">Artemisia annua</name>
    <name type="common">Sweet wormwood</name>
    <dbReference type="NCBI Taxonomy" id="35608"/>
    <lineage>
        <taxon>Eukaryota</taxon>
        <taxon>Viridiplantae</taxon>
        <taxon>Streptophyta</taxon>
        <taxon>Embryophyta</taxon>
        <taxon>Tracheophyta</taxon>
        <taxon>Spermatophyta</taxon>
        <taxon>Magnoliopsida</taxon>
        <taxon>eudicotyledons</taxon>
        <taxon>Gunneridae</taxon>
        <taxon>Pentapetalae</taxon>
        <taxon>asterids</taxon>
        <taxon>campanulids</taxon>
        <taxon>Asterales</taxon>
        <taxon>Asteraceae</taxon>
        <taxon>Asteroideae</taxon>
        <taxon>Anthemideae</taxon>
        <taxon>Artemisiinae</taxon>
        <taxon>Artemisia</taxon>
    </lineage>
</organism>
<feature type="compositionally biased region" description="Basic and acidic residues" evidence="1">
    <location>
        <begin position="469"/>
        <end position="481"/>
    </location>
</feature>
<dbReference type="GO" id="GO:0003964">
    <property type="term" value="F:RNA-directed DNA polymerase activity"/>
    <property type="evidence" value="ECO:0007669"/>
    <property type="project" value="UniProtKB-KW"/>
</dbReference>
<keyword evidence="3" id="KW-0548">Nucleotidyltransferase</keyword>
<dbReference type="Gene3D" id="3.60.10.10">
    <property type="entry name" value="Endonuclease/exonuclease/phosphatase"/>
    <property type="match status" value="1"/>
</dbReference>
<dbReference type="SUPFAM" id="SSF56219">
    <property type="entry name" value="DNase I-like"/>
    <property type="match status" value="1"/>
</dbReference>
<dbReference type="InterPro" id="IPR036691">
    <property type="entry name" value="Endo/exonu/phosph_ase_sf"/>
</dbReference>
<name>A0A2U1PQV2_ARTAN</name>
<proteinExistence type="predicted"/>
<gene>
    <name evidence="3" type="ORF">CTI12_AA114770</name>
</gene>
<feature type="compositionally biased region" description="Polar residues" evidence="1">
    <location>
        <begin position="405"/>
        <end position="429"/>
    </location>
</feature>
<feature type="region of interest" description="Disordered" evidence="1">
    <location>
        <begin position="405"/>
        <end position="504"/>
    </location>
</feature>
<accession>A0A2U1PQV2</accession>
<evidence type="ECO:0000256" key="1">
    <source>
        <dbReference type="SAM" id="MobiDB-lite"/>
    </source>
</evidence>
<dbReference type="STRING" id="35608.A0A2U1PQV2"/>
<reference evidence="3 4" key="1">
    <citation type="journal article" date="2018" name="Mol. Plant">
        <title>The genome of Artemisia annua provides insight into the evolution of Asteraceae family and artemisinin biosynthesis.</title>
        <authorList>
            <person name="Shen Q."/>
            <person name="Zhang L."/>
            <person name="Liao Z."/>
            <person name="Wang S."/>
            <person name="Yan T."/>
            <person name="Shi P."/>
            <person name="Liu M."/>
            <person name="Fu X."/>
            <person name="Pan Q."/>
            <person name="Wang Y."/>
            <person name="Lv Z."/>
            <person name="Lu X."/>
            <person name="Zhang F."/>
            <person name="Jiang W."/>
            <person name="Ma Y."/>
            <person name="Chen M."/>
            <person name="Hao X."/>
            <person name="Li L."/>
            <person name="Tang Y."/>
            <person name="Lv G."/>
            <person name="Zhou Y."/>
            <person name="Sun X."/>
            <person name="Brodelius P.E."/>
            <person name="Rose J.K.C."/>
            <person name="Tang K."/>
        </authorList>
    </citation>
    <scope>NUCLEOTIDE SEQUENCE [LARGE SCALE GENOMIC DNA]</scope>
    <source>
        <strain evidence="4">cv. Huhao1</strain>
        <tissue evidence="3">Leaf</tissue>
    </source>
</reference>
<feature type="domain" description="Reverse transcriptase" evidence="2">
    <location>
        <begin position="835"/>
        <end position="1113"/>
    </location>
</feature>
<keyword evidence="3" id="KW-0695">RNA-directed DNA polymerase</keyword>
<dbReference type="InterPro" id="IPR025558">
    <property type="entry name" value="DUF4283"/>
</dbReference>
<sequence length="1223" mass="139919">MVEKKNKPFRFANFIADREEFLATVEKEWNCNVQGVRMCKLVKKLKNLKSHMRNLSWKNGNVHERVKITRDKLVSAQLLVYANPHDAVLKEKESIALKEYNEAVDEEEKFLYQKAKGKVRNGHTVTQSRLGLPTGPIVSGIEPPPFATSNAFLSMSNKKRLNKRQIKLPQQYSDYVENVMNKEDEVTDSGRKVINDEGGPGKGEAKDMSVYNGNGDLIGEENNGNEGITLENNDGEETVVFDEEIVQKGSMKWSNTVCGYFVGQNMSIHELRYHIRRMWSRFGVKDINENGNGMNLFKFKDEIGMNQVLSQRPWMVNSRPMFVQKWDPEIGMTKVEPVKLPVWGSKEVQVEYELKPERCSHCMVFGHSFGKCKARPKTVDEIKEQVAEEEMIKAKENNEGFTEVQYTKRSMVQQRKNGQYRNYGPQVQRQEYRKKDSGKDKGKAKMNEETTSRTDTDKFRSGGSNTNREVNRSQKNSDDIGKGGSSSVNRFEALNTTKEGDTEEVMEGVNEMAQTMTQDNVVETHVKPHKLPKVCEATFGSWNWISNVNHSQNGCRILVSWYQTMVDVVMIHSSKQAMLCMIEIIANKTKFFCSFVYAANSGKERKELWRDLNRDQRIASGFPWLISGDFNVTLKTMEHSAGGSVLTEILATVEKEWNCNVQGVRMCKLVKKLKNLKSHMRNLSWKNGNVHERVKITRDKLVSAQLLVYANPHDAVLKEKESIALKEYNEAVDEEEKFLYQKAKGEVTNDEGEVLEGDLMEMQFVNHFKKFLGNSNNNNTEWNLEGIFGNTLSRDEAEQMVREVTDMEIKNAMLSKFFKKAWHIVGPDVCLAVKEFFQTGKLLGEMNATLVPLVPKVPHPSKVNEFRPIACCNVVYKCISKILTNRIKESLKKLVDLNQSAFIEGRLIQDNILITQELLKGYDRKNGPKRCCLKIDLAKAYDTVEWSFLKEILGKFGFHNKMIQWIMVCVTTAKFSICLNGDRKGYFRSGRGLRQGDPISPYLFTLFMKVFTLLMKRNAQQRGFKYHMGCKEVQLTHLCFADDLLVLCHADINSITIIKNTLLEFNNAYGLLPNMNKSTAFFCNVGQEEMNKILEILPFRIGKLPVKYLGVPLITKRIGAKECKQLIDKVKSRVHDWKNKYLSYVGRLQLIASVLASMHVYWAAVFLLPKSVIYDIDRVLKGFLWSKGELKKGQAKVAWKTVCTPKSQGGLGLRKLDTWNEAC</sequence>
<keyword evidence="3" id="KW-0808">Transferase</keyword>
<feature type="compositionally biased region" description="Polar residues" evidence="1">
    <location>
        <begin position="485"/>
        <end position="497"/>
    </location>
</feature>
<keyword evidence="4" id="KW-1185">Reference proteome</keyword>
<dbReference type="SUPFAM" id="SSF56672">
    <property type="entry name" value="DNA/RNA polymerases"/>
    <property type="match status" value="1"/>
</dbReference>
<dbReference type="Proteomes" id="UP000245207">
    <property type="component" value="Unassembled WGS sequence"/>
</dbReference>
<evidence type="ECO:0000259" key="2">
    <source>
        <dbReference type="PROSITE" id="PS50878"/>
    </source>
</evidence>
<evidence type="ECO:0000313" key="3">
    <source>
        <dbReference type="EMBL" id="PWA88072.1"/>
    </source>
</evidence>
<dbReference type="OrthoDB" id="1938625at2759"/>
<dbReference type="Pfam" id="PF14111">
    <property type="entry name" value="DUF4283"/>
    <property type="match status" value="1"/>
</dbReference>
<feature type="compositionally biased region" description="Basic and acidic residues" evidence="1">
    <location>
        <begin position="430"/>
        <end position="460"/>
    </location>
</feature>
<dbReference type="Pfam" id="PF00078">
    <property type="entry name" value="RVT_1"/>
    <property type="match status" value="1"/>
</dbReference>
<dbReference type="PROSITE" id="PS50878">
    <property type="entry name" value="RT_POL"/>
    <property type="match status" value="1"/>
</dbReference>
<dbReference type="InterPro" id="IPR043502">
    <property type="entry name" value="DNA/RNA_pol_sf"/>
</dbReference>
<dbReference type="EMBL" id="PKPP01000850">
    <property type="protein sequence ID" value="PWA88072.1"/>
    <property type="molecule type" value="Genomic_DNA"/>
</dbReference>